<dbReference type="RefSeq" id="WP_093797928.1">
    <property type="nucleotide sequence ID" value="NZ_CP155571.1"/>
</dbReference>
<evidence type="ECO:0000313" key="2">
    <source>
        <dbReference type="Proteomes" id="UP000216052"/>
    </source>
</evidence>
<dbReference type="EMBL" id="CP155571">
    <property type="protein sequence ID" value="XFO73345.1"/>
    <property type="molecule type" value="Genomic_DNA"/>
</dbReference>
<reference evidence="1" key="1">
    <citation type="submission" date="2024-05" db="EMBL/GenBank/DDBJ databases">
        <title>Isolation and characterization of Sporomusa carbonis sp. nov., a carboxydotrophic hydrogenogen in the genus of Sporomusa isolated from a charcoal burning pile.</title>
        <authorList>
            <person name="Boeer T."/>
            <person name="Rosenbaum F."/>
            <person name="Eysell L."/>
            <person name="Mueller V."/>
            <person name="Daniel R."/>
            <person name="Poehlein A."/>
        </authorList>
    </citation>
    <scope>NUCLEOTIDE SEQUENCE [LARGE SCALE GENOMIC DNA]</scope>
    <source>
        <strain evidence="1">DSM 3132</strain>
    </source>
</reference>
<evidence type="ECO:0000313" key="1">
    <source>
        <dbReference type="EMBL" id="XFO73345.1"/>
    </source>
</evidence>
<protein>
    <recommendedName>
        <fullName evidence="3">ASCH domain-containing protein</fullName>
    </recommendedName>
</protein>
<accession>A0ABZ3J5J5</accession>
<gene>
    <name evidence="1" type="ORF">SPACI_034310</name>
</gene>
<dbReference type="InterPro" id="IPR015947">
    <property type="entry name" value="PUA-like_sf"/>
</dbReference>
<name>A0ABZ3J5J5_SPOA4</name>
<organism evidence="1 2">
    <name type="scientific">Sporomusa acidovorans (strain ATCC 49682 / DSM 3132 / Mol)</name>
    <dbReference type="NCBI Taxonomy" id="1123286"/>
    <lineage>
        <taxon>Bacteria</taxon>
        <taxon>Bacillati</taxon>
        <taxon>Bacillota</taxon>
        <taxon>Negativicutes</taxon>
        <taxon>Selenomonadales</taxon>
        <taxon>Sporomusaceae</taxon>
        <taxon>Sporomusa</taxon>
    </lineage>
</organism>
<dbReference type="Proteomes" id="UP000216052">
    <property type="component" value="Chromosome"/>
</dbReference>
<proteinExistence type="predicted"/>
<sequence length="129" mass="14835">MQQILLPINPKHINNIFQGIKRYEFRKTRCRQSNVGKLIMYATSPIMRVVGEAVIDEIIVDEPAKVWEQTQDFAGINEEFFYSYFEGKGQAVAYKLSKVVKYENPLTLSDIGINFIPQSLVYVKAKRTG</sequence>
<dbReference type="Gene3D" id="2.30.130.30">
    <property type="entry name" value="Hypothetical protein"/>
    <property type="match status" value="1"/>
</dbReference>
<dbReference type="SUPFAM" id="SSF88697">
    <property type="entry name" value="PUA domain-like"/>
    <property type="match status" value="1"/>
</dbReference>
<evidence type="ECO:0008006" key="3">
    <source>
        <dbReference type="Google" id="ProtNLM"/>
    </source>
</evidence>
<keyword evidence="2" id="KW-1185">Reference proteome</keyword>